<dbReference type="Pfam" id="PF09791">
    <property type="entry name" value="Oxidored-like"/>
    <property type="match status" value="1"/>
</dbReference>
<dbReference type="OrthoDB" id="10064411at2759"/>
<protein>
    <recommendedName>
        <fullName evidence="1">Oxidoreductase-like domain-containing protein</fullName>
    </recommendedName>
</protein>
<keyword evidence="3" id="KW-1185">Reference proteome</keyword>
<evidence type="ECO:0000313" key="3">
    <source>
        <dbReference type="Proteomes" id="UP000076154"/>
    </source>
</evidence>
<dbReference type="InterPro" id="IPR019180">
    <property type="entry name" value="Oxidoreductase-like_N"/>
</dbReference>
<dbReference type="STRING" id="39966.A0A369K1Z0"/>
<comment type="caution">
    <text evidence="2">The sequence shown here is derived from an EMBL/GenBank/DDBJ whole genome shotgun (WGS) entry which is preliminary data.</text>
</comment>
<dbReference type="InParanoid" id="A0A369K1Z0"/>
<sequence>MLSYRAQRLLHLRPIYPGIARNFTQKRSIRPALRGGQNLTERYRRLEKSSRERVELVKEIDDLSASGVAPKIAVAPQAHTETFRGFEIPKEPWPPEDDECCMSNCAICTYDLYEESLDAYRNSVDTLRTSLSALNIPESEWPPNIRPKEKEANTQNNSGRKEAILSAFEEMERQLMKKHQGQTGSGVPDADGLIQYASNTRLVDSPRPRSALDWQGQSAELYHALQWILFSNR</sequence>
<dbReference type="EMBL" id="LUEZ02000015">
    <property type="protein sequence ID" value="RDB27612.1"/>
    <property type="molecule type" value="Genomic_DNA"/>
</dbReference>
<evidence type="ECO:0000259" key="1">
    <source>
        <dbReference type="Pfam" id="PF09791"/>
    </source>
</evidence>
<accession>A0A369K1Z0</accession>
<gene>
    <name evidence="2" type="ORF">Hypma_003797</name>
</gene>
<feature type="domain" description="Oxidoreductase-like" evidence="1">
    <location>
        <begin position="82"/>
        <end position="127"/>
    </location>
</feature>
<organism evidence="2 3">
    <name type="scientific">Hypsizygus marmoreus</name>
    <name type="common">White beech mushroom</name>
    <name type="synonym">Agaricus marmoreus</name>
    <dbReference type="NCBI Taxonomy" id="39966"/>
    <lineage>
        <taxon>Eukaryota</taxon>
        <taxon>Fungi</taxon>
        <taxon>Dikarya</taxon>
        <taxon>Basidiomycota</taxon>
        <taxon>Agaricomycotina</taxon>
        <taxon>Agaricomycetes</taxon>
        <taxon>Agaricomycetidae</taxon>
        <taxon>Agaricales</taxon>
        <taxon>Tricholomatineae</taxon>
        <taxon>Lyophyllaceae</taxon>
        <taxon>Hypsizygus</taxon>
    </lineage>
</organism>
<name>A0A369K1Z0_HYPMA</name>
<proteinExistence type="predicted"/>
<dbReference type="AlphaFoldDB" id="A0A369K1Z0"/>
<dbReference type="Proteomes" id="UP000076154">
    <property type="component" value="Unassembled WGS sequence"/>
</dbReference>
<evidence type="ECO:0000313" key="2">
    <source>
        <dbReference type="EMBL" id="RDB27612.1"/>
    </source>
</evidence>
<reference evidence="2" key="1">
    <citation type="submission" date="2018-04" db="EMBL/GenBank/DDBJ databases">
        <title>Whole genome sequencing of Hypsizygus marmoreus.</title>
        <authorList>
            <person name="Choi I.-G."/>
            <person name="Min B."/>
            <person name="Kim J.-G."/>
            <person name="Kim S."/>
            <person name="Oh Y.-L."/>
            <person name="Kong W.-S."/>
            <person name="Park H."/>
            <person name="Jeong J."/>
            <person name="Song E.-S."/>
        </authorList>
    </citation>
    <scope>NUCLEOTIDE SEQUENCE [LARGE SCALE GENOMIC DNA]</scope>
    <source>
        <strain evidence="2">51987-8</strain>
    </source>
</reference>